<dbReference type="AlphaFoldDB" id="A0A9P8RGM3"/>
<proteinExistence type="predicted"/>
<dbReference type="GeneID" id="70123841"/>
<sequence>MSSPAGDPSLIDRRPARQESRRACTLKWPRRPCHPAGLTDFLTLSLSFVRTPGWRSDTSLTIARRGLLSFALSRPNRTQAEGVLSSRPDFLETCCLPLECGVRESRRGLQMSIPAYRPAKTASATCTWCWLRTCSS</sequence>
<evidence type="ECO:0000313" key="1">
    <source>
        <dbReference type="EMBL" id="KAH6645654.1"/>
    </source>
</evidence>
<dbReference type="EMBL" id="JAGPXC010000011">
    <property type="protein sequence ID" value="KAH6645654.1"/>
    <property type="molecule type" value="Genomic_DNA"/>
</dbReference>
<accession>A0A9P8RGM3</accession>
<reference evidence="1" key="1">
    <citation type="journal article" date="2021" name="Nat. Commun.">
        <title>Genetic determinants of endophytism in the Arabidopsis root mycobiome.</title>
        <authorList>
            <person name="Mesny F."/>
            <person name="Miyauchi S."/>
            <person name="Thiergart T."/>
            <person name="Pickel B."/>
            <person name="Atanasova L."/>
            <person name="Karlsson M."/>
            <person name="Huettel B."/>
            <person name="Barry K.W."/>
            <person name="Haridas S."/>
            <person name="Chen C."/>
            <person name="Bauer D."/>
            <person name="Andreopoulos W."/>
            <person name="Pangilinan J."/>
            <person name="LaButti K."/>
            <person name="Riley R."/>
            <person name="Lipzen A."/>
            <person name="Clum A."/>
            <person name="Drula E."/>
            <person name="Henrissat B."/>
            <person name="Kohler A."/>
            <person name="Grigoriev I.V."/>
            <person name="Martin F.M."/>
            <person name="Hacquard S."/>
        </authorList>
    </citation>
    <scope>NUCLEOTIDE SEQUENCE</scope>
    <source>
        <strain evidence="1">MPI-SDFR-AT-0073</strain>
    </source>
</reference>
<evidence type="ECO:0000313" key="2">
    <source>
        <dbReference type="Proteomes" id="UP000758603"/>
    </source>
</evidence>
<dbReference type="Proteomes" id="UP000758603">
    <property type="component" value="Unassembled WGS sequence"/>
</dbReference>
<gene>
    <name evidence="1" type="ORF">BKA67DRAFT_121347</name>
</gene>
<name>A0A9P8RGM3_9PEZI</name>
<dbReference type="RefSeq" id="XP_045952168.1">
    <property type="nucleotide sequence ID" value="XM_046094948.1"/>
</dbReference>
<keyword evidence="2" id="KW-1185">Reference proteome</keyword>
<organism evidence="1 2">
    <name type="scientific">Truncatella angustata</name>
    <dbReference type="NCBI Taxonomy" id="152316"/>
    <lineage>
        <taxon>Eukaryota</taxon>
        <taxon>Fungi</taxon>
        <taxon>Dikarya</taxon>
        <taxon>Ascomycota</taxon>
        <taxon>Pezizomycotina</taxon>
        <taxon>Sordariomycetes</taxon>
        <taxon>Xylariomycetidae</taxon>
        <taxon>Amphisphaeriales</taxon>
        <taxon>Sporocadaceae</taxon>
        <taxon>Truncatella</taxon>
    </lineage>
</organism>
<protein>
    <submittedName>
        <fullName evidence="1">Uncharacterized protein</fullName>
    </submittedName>
</protein>
<comment type="caution">
    <text evidence="1">The sequence shown here is derived from an EMBL/GenBank/DDBJ whole genome shotgun (WGS) entry which is preliminary data.</text>
</comment>